<evidence type="ECO:0000313" key="3">
    <source>
        <dbReference type="EMBL" id="CAD7696696.1"/>
    </source>
</evidence>
<protein>
    <recommendedName>
        <fullName evidence="2">PH domain-containing protein</fullName>
    </recommendedName>
</protein>
<accession>A0A8S1IZM9</accession>
<dbReference type="InterPro" id="IPR027267">
    <property type="entry name" value="AH/BAR_dom_sf"/>
</dbReference>
<keyword evidence="4" id="KW-1185">Reference proteome</keyword>
<feature type="region of interest" description="Disordered" evidence="1">
    <location>
        <begin position="39"/>
        <end position="58"/>
    </location>
</feature>
<dbReference type="SMART" id="SM00233">
    <property type="entry name" value="PH"/>
    <property type="match status" value="1"/>
</dbReference>
<organism evidence="3 4">
    <name type="scientific">Ostreobium quekettii</name>
    <dbReference type="NCBI Taxonomy" id="121088"/>
    <lineage>
        <taxon>Eukaryota</taxon>
        <taxon>Viridiplantae</taxon>
        <taxon>Chlorophyta</taxon>
        <taxon>core chlorophytes</taxon>
        <taxon>Ulvophyceae</taxon>
        <taxon>TCBD clade</taxon>
        <taxon>Bryopsidales</taxon>
        <taxon>Ostreobineae</taxon>
        <taxon>Ostreobiaceae</taxon>
        <taxon>Ostreobium</taxon>
    </lineage>
</organism>
<evidence type="ECO:0000313" key="4">
    <source>
        <dbReference type="Proteomes" id="UP000708148"/>
    </source>
</evidence>
<dbReference type="OrthoDB" id="512557at2759"/>
<reference evidence="3" key="1">
    <citation type="submission" date="2020-12" db="EMBL/GenBank/DDBJ databases">
        <authorList>
            <person name="Iha C."/>
        </authorList>
    </citation>
    <scope>NUCLEOTIDE SEQUENCE</scope>
</reference>
<feature type="domain" description="PH" evidence="2">
    <location>
        <begin position="525"/>
        <end position="627"/>
    </location>
</feature>
<proteinExistence type="predicted"/>
<evidence type="ECO:0000256" key="1">
    <source>
        <dbReference type="SAM" id="MobiDB-lite"/>
    </source>
</evidence>
<feature type="region of interest" description="Disordered" evidence="1">
    <location>
        <begin position="1"/>
        <end position="20"/>
    </location>
</feature>
<evidence type="ECO:0000259" key="2">
    <source>
        <dbReference type="SMART" id="SM00233"/>
    </source>
</evidence>
<dbReference type="InterPro" id="IPR046869">
    <property type="entry name" value="SLM1/RGC1-like_PH"/>
</dbReference>
<gene>
    <name evidence="3" type="ORF">OSTQU699_LOCUS2057</name>
</gene>
<dbReference type="Proteomes" id="UP000708148">
    <property type="component" value="Unassembled WGS sequence"/>
</dbReference>
<dbReference type="Pfam" id="PF20399">
    <property type="entry name" value="PH_20"/>
    <property type="match status" value="1"/>
</dbReference>
<comment type="caution">
    <text evidence="3">The sequence shown here is derived from an EMBL/GenBank/DDBJ whole genome shotgun (WGS) entry which is preliminary data.</text>
</comment>
<dbReference type="SUPFAM" id="SSF103657">
    <property type="entry name" value="BAR/IMD domain-like"/>
    <property type="match status" value="1"/>
</dbReference>
<dbReference type="SUPFAM" id="SSF50729">
    <property type="entry name" value="PH domain-like"/>
    <property type="match status" value="1"/>
</dbReference>
<dbReference type="AlphaFoldDB" id="A0A8S1IZM9"/>
<sequence>MTGTLAKADPPSARLASPKHRFDLSADKSLTVPMTAALSWPADNTNGGTGNDVVFGPFPGGKPMGADLAIDEDLAARDAQSDNEAPEVSPSGTDVSFQCYLEQDSSDSLASAGGVKPGDGRGGAVGNASGTWRDFREAGGRGPGGADASFNAYMPHLAYSGEHEAKMTVEESMKQQAMAKLTPRFTLSDIAQNPELARAAKLELAGQQKRSDGTSNLSSCDAQSRVTEIEHIRFTTDTADRDAGREVQAGLEQVDVLQKRLAEGRRSVEQMLKFIQKLYDANVAYSRAMMDAARAAVSSLGMSDSWKCASEGISELPMVVGGAHSQISQALAECTAKLQGVLKTIKTLSDELAATSAKMQAGIAAKRSALAKAMGLHEKATQAFGASEGHVSRPATRSLDKQKDPWLTEGQLAAGHADLLEAQYELRNYLACAFLRCRDVEVSRLQVTKVSMAAVLRSHGPAFEEQVGPFVTELSRVVGEFDPDHEVADLMIRANVHEDSALALGTQRKEEKTLMVGDLFSSPDIVRQGELEMWEAGDSRWRGGHFVVTQSGFLYGFLGSDRLGPVPTCSMCLPRCSFEDGDAPVFSITEGGTGWRRSKGRIVKLRAPSVDECCEWAIVVRETIASLQARW</sequence>
<dbReference type="EMBL" id="CAJHUC010000529">
    <property type="protein sequence ID" value="CAD7696696.1"/>
    <property type="molecule type" value="Genomic_DNA"/>
</dbReference>
<feature type="region of interest" description="Disordered" evidence="1">
    <location>
        <begin position="108"/>
        <end position="147"/>
    </location>
</feature>
<dbReference type="Gene3D" id="1.20.1270.60">
    <property type="entry name" value="Arfaptin homology (AH) domain/BAR domain"/>
    <property type="match status" value="1"/>
</dbReference>
<feature type="compositionally biased region" description="Gly residues" evidence="1">
    <location>
        <begin position="115"/>
        <end position="125"/>
    </location>
</feature>
<dbReference type="InterPro" id="IPR001849">
    <property type="entry name" value="PH_domain"/>
</dbReference>
<name>A0A8S1IZM9_9CHLO</name>